<name>A0A919MP23_9ACTN</name>
<sequence length="155" mass="16906">MRFPDRASPSGKQKPAPDLRLCATTHLARPPVLHLGKRYSSWGLTTYAQLTRPLADTAEAMQHVLSVALKSWHATPQTMNQPPTPAPARKRRMPAATKPRPALHCGGLSLGPYTSHRGGRRVAVAEKLKNWAVAAGRARNSAFYGAPPTRLTYLP</sequence>
<keyword evidence="3" id="KW-1185">Reference proteome</keyword>
<gene>
    <name evidence="2" type="ORF">Ari01nite_21060</name>
</gene>
<organism evidence="2 3">
    <name type="scientific">Paractinoplanes rishiriensis</name>
    <dbReference type="NCBI Taxonomy" id="1050105"/>
    <lineage>
        <taxon>Bacteria</taxon>
        <taxon>Bacillati</taxon>
        <taxon>Actinomycetota</taxon>
        <taxon>Actinomycetes</taxon>
        <taxon>Micromonosporales</taxon>
        <taxon>Micromonosporaceae</taxon>
        <taxon>Paractinoplanes</taxon>
    </lineage>
</organism>
<dbReference type="AlphaFoldDB" id="A0A919MP23"/>
<evidence type="ECO:0000313" key="2">
    <source>
        <dbReference type="EMBL" id="GIE94641.1"/>
    </source>
</evidence>
<dbReference type="EMBL" id="BOMV01000016">
    <property type="protein sequence ID" value="GIE94641.1"/>
    <property type="molecule type" value="Genomic_DNA"/>
</dbReference>
<evidence type="ECO:0000256" key="1">
    <source>
        <dbReference type="SAM" id="MobiDB-lite"/>
    </source>
</evidence>
<reference evidence="2" key="1">
    <citation type="submission" date="2021-01" db="EMBL/GenBank/DDBJ databases">
        <title>Whole genome shotgun sequence of Actinoplanes rishiriensis NBRC 108556.</title>
        <authorList>
            <person name="Komaki H."/>
            <person name="Tamura T."/>
        </authorList>
    </citation>
    <scope>NUCLEOTIDE SEQUENCE</scope>
    <source>
        <strain evidence="2">NBRC 108556</strain>
    </source>
</reference>
<protein>
    <submittedName>
        <fullName evidence="2">Uncharacterized protein</fullName>
    </submittedName>
</protein>
<accession>A0A919MP23</accession>
<comment type="caution">
    <text evidence="2">The sequence shown here is derived from an EMBL/GenBank/DDBJ whole genome shotgun (WGS) entry which is preliminary data.</text>
</comment>
<feature type="region of interest" description="Disordered" evidence="1">
    <location>
        <begin position="74"/>
        <end position="100"/>
    </location>
</feature>
<proteinExistence type="predicted"/>
<evidence type="ECO:0000313" key="3">
    <source>
        <dbReference type="Proteomes" id="UP000636960"/>
    </source>
</evidence>
<dbReference type="Proteomes" id="UP000636960">
    <property type="component" value="Unassembled WGS sequence"/>
</dbReference>